<name>A0A6A5UPH3_9PLEO</name>
<accession>A0A6A5UPH3</accession>
<dbReference type="EMBL" id="ML976757">
    <property type="protein sequence ID" value="KAF1965682.1"/>
    <property type="molecule type" value="Genomic_DNA"/>
</dbReference>
<dbReference type="PROSITE" id="PS51257">
    <property type="entry name" value="PROKAR_LIPOPROTEIN"/>
    <property type="match status" value="1"/>
</dbReference>
<evidence type="ECO:0008006" key="4">
    <source>
        <dbReference type="Google" id="ProtNLM"/>
    </source>
</evidence>
<feature type="chain" id="PRO_5025443859" description="Secreted protein" evidence="1">
    <location>
        <begin position="17"/>
        <end position="177"/>
    </location>
</feature>
<keyword evidence="3" id="KW-1185">Reference proteome</keyword>
<evidence type="ECO:0000313" key="3">
    <source>
        <dbReference type="Proteomes" id="UP000800036"/>
    </source>
</evidence>
<dbReference type="OrthoDB" id="3793724at2759"/>
<reference evidence="2" key="1">
    <citation type="journal article" date="2020" name="Stud. Mycol.">
        <title>101 Dothideomycetes genomes: a test case for predicting lifestyles and emergence of pathogens.</title>
        <authorList>
            <person name="Haridas S."/>
            <person name="Albert R."/>
            <person name="Binder M."/>
            <person name="Bloem J."/>
            <person name="Labutti K."/>
            <person name="Salamov A."/>
            <person name="Andreopoulos B."/>
            <person name="Baker S."/>
            <person name="Barry K."/>
            <person name="Bills G."/>
            <person name="Bluhm B."/>
            <person name="Cannon C."/>
            <person name="Castanera R."/>
            <person name="Culley D."/>
            <person name="Daum C."/>
            <person name="Ezra D."/>
            <person name="Gonzalez J."/>
            <person name="Henrissat B."/>
            <person name="Kuo A."/>
            <person name="Liang C."/>
            <person name="Lipzen A."/>
            <person name="Lutzoni F."/>
            <person name="Magnuson J."/>
            <person name="Mondo S."/>
            <person name="Nolan M."/>
            <person name="Ohm R."/>
            <person name="Pangilinan J."/>
            <person name="Park H.-J."/>
            <person name="Ramirez L."/>
            <person name="Alfaro M."/>
            <person name="Sun H."/>
            <person name="Tritt A."/>
            <person name="Yoshinaga Y."/>
            <person name="Zwiers L.-H."/>
            <person name="Turgeon B."/>
            <person name="Goodwin S."/>
            <person name="Spatafora J."/>
            <person name="Crous P."/>
            <person name="Grigoriev I."/>
        </authorList>
    </citation>
    <scope>NUCLEOTIDE SEQUENCE</scope>
    <source>
        <strain evidence="2">CBS 107.79</strain>
    </source>
</reference>
<feature type="signal peptide" evidence="1">
    <location>
        <begin position="1"/>
        <end position="16"/>
    </location>
</feature>
<evidence type="ECO:0000256" key="1">
    <source>
        <dbReference type="SAM" id="SignalP"/>
    </source>
</evidence>
<protein>
    <recommendedName>
        <fullName evidence="4">Secreted protein</fullName>
    </recommendedName>
</protein>
<dbReference type="AlphaFoldDB" id="A0A6A5UPH3"/>
<sequence length="177" mass="18913">MRFIIPTAVLLPVALAQWNGGLCGGVGGCGAVTSTADGPFRCPDGTRLNCQESSGVYIDNATGNYTVITAAKWPKSCQDGTPAASDVLTVTTTNAGQKFYAWFTPNCVDTEVEEFNCYDKNPNPTSFFFCALFDKKDEPCTQNMNAGQCERWGAQNQPSCAGWEIGKADSNFGSCSI</sequence>
<keyword evidence="1" id="KW-0732">Signal</keyword>
<gene>
    <name evidence="2" type="ORF">BU23DRAFT_519149</name>
</gene>
<organism evidence="2 3">
    <name type="scientific">Bimuria novae-zelandiae CBS 107.79</name>
    <dbReference type="NCBI Taxonomy" id="1447943"/>
    <lineage>
        <taxon>Eukaryota</taxon>
        <taxon>Fungi</taxon>
        <taxon>Dikarya</taxon>
        <taxon>Ascomycota</taxon>
        <taxon>Pezizomycotina</taxon>
        <taxon>Dothideomycetes</taxon>
        <taxon>Pleosporomycetidae</taxon>
        <taxon>Pleosporales</taxon>
        <taxon>Massarineae</taxon>
        <taxon>Didymosphaeriaceae</taxon>
        <taxon>Bimuria</taxon>
    </lineage>
</organism>
<proteinExistence type="predicted"/>
<dbReference type="Proteomes" id="UP000800036">
    <property type="component" value="Unassembled WGS sequence"/>
</dbReference>
<evidence type="ECO:0000313" key="2">
    <source>
        <dbReference type="EMBL" id="KAF1965682.1"/>
    </source>
</evidence>